<dbReference type="Gene3D" id="3.40.1440.10">
    <property type="entry name" value="GIY-YIG endonuclease"/>
    <property type="match status" value="1"/>
</dbReference>
<dbReference type="RefSeq" id="WP_213160574.1">
    <property type="nucleotide sequence ID" value="NZ_CP058214.1"/>
</dbReference>
<evidence type="ECO:0000313" key="4">
    <source>
        <dbReference type="Proteomes" id="UP000593594"/>
    </source>
</evidence>
<dbReference type="PANTHER" id="PTHR34477:SF5">
    <property type="entry name" value="BSL5627 PROTEIN"/>
    <property type="match status" value="1"/>
</dbReference>
<dbReference type="PANTHER" id="PTHR34477">
    <property type="entry name" value="UPF0213 PROTEIN YHBQ"/>
    <property type="match status" value="1"/>
</dbReference>
<dbReference type="AlphaFoldDB" id="A0A7S8HCG4"/>
<accession>A0A7S8HCG4</accession>
<dbReference type="Proteomes" id="UP000593594">
    <property type="component" value="Chromosome"/>
</dbReference>
<dbReference type="KEGG" id="kmn:HW532_11240"/>
<protein>
    <submittedName>
        <fullName evidence="3">GIY-YIG nuclease family protein</fullName>
    </submittedName>
</protein>
<evidence type="ECO:0000313" key="3">
    <source>
        <dbReference type="EMBL" id="QPC43213.1"/>
    </source>
</evidence>
<feature type="domain" description="GIY-YIG" evidence="2">
    <location>
        <begin position="1"/>
        <end position="77"/>
    </location>
</feature>
<dbReference type="InterPro" id="IPR000305">
    <property type="entry name" value="GIY-YIG_endonuc"/>
</dbReference>
<keyword evidence="4" id="KW-1185">Reference proteome</keyword>
<dbReference type="SUPFAM" id="SSF82771">
    <property type="entry name" value="GIY-YIG endonuclease"/>
    <property type="match status" value="1"/>
</dbReference>
<dbReference type="InterPro" id="IPR050190">
    <property type="entry name" value="UPF0213_domain"/>
</dbReference>
<gene>
    <name evidence="3" type="ORF">HW532_11240</name>
</gene>
<evidence type="ECO:0000256" key="1">
    <source>
        <dbReference type="ARBA" id="ARBA00007435"/>
    </source>
</evidence>
<dbReference type="InterPro" id="IPR035901">
    <property type="entry name" value="GIY-YIG_endonuc_sf"/>
</dbReference>
<evidence type="ECO:0000259" key="2">
    <source>
        <dbReference type="PROSITE" id="PS50164"/>
    </source>
</evidence>
<sequence>MHCYVYILASRRRGTLYIGVTSDIARRVWEHKQGTGSRFATRYGATRLVHVESHGTIDRAIQREKTMKGWPRAWKIRLIESGNPEWDDLYDRVNG</sequence>
<dbReference type="Pfam" id="PF01541">
    <property type="entry name" value="GIY-YIG"/>
    <property type="match status" value="1"/>
</dbReference>
<reference evidence="3 4" key="1">
    <citation type="submission" date="2020-06" db="EMBL/GenBank/DDBJ databases">
        <title>Genome sequence of 2 isolates from Red Sea Mangroves.</title>
        <authorList>
            <person name="Sefrji F."/>
            <person name="Michoud G."/>
            <person name="Merlino G."/>
            <person name="Daffonchio D."/>
        </authorList>
    </citation>
    <scope>NUCLEOTIDE SEQUENCE [LARGE SCALE GENOMIC DNA]</scope>
    <source>
        <strain evidence="3 4">R1DC25</strain>
    </source>
</reference>
<comment type="similarity">
    <text evidence="1">Belongs to the UPF0213 family.</text>
</comment>
<proteinExistence type="inferred from homology"/>
<dbReference type="CDD" id="cd10448">
    <property type="entry name" value="GIY-YIG_unchar_3"/>
    <property type="match status" value="1"/>
</dbReference>
<dbReference type="EMBL" id="CP058214">
    <property type="protein sequence ID" value="QPC43213.1"/>
    <property type="molecule type" value="Genomic_DNA"/>
</dbReference>
<organism evidence="3 4">
    <name type="scientific">Kaustia mangrovi</name>
    <dbReference type="NCBI Taxonomy" id="2593653"/>
    <lineage>
        <taxon>Bacteria</taxon>
        <taxon>Pseudomonadati</taxon>
        <taxon>Pseudomonadota</taxon>
        <taxon>Alphaproteobacteria</taxon>
        <taxon>Hyphomicrobiales</taxon>
        <taxon>Parvibaculaceae</taxon>
        <taxon>Kaustia</taxon>
    </lineage>
</organism>
<dbReference type="PROSITE" id="PS50164">
    <property type="entry name" value="GIY_YIG"/>
    <property type="match status" value="1"/>
</dbReference>
<name>A0A7S8HCG4_9HYPH</name>